<comment type="caution">
    <text evidence="1">The sequence shown here is derived from an EMBL/GenBank/DDBJ whole genome shotgun (WGS) entry which is preliminary data.</text>
</comment>
<evidence type="ECO:0000313" key="1">
    <source>
        <dbReference type="EMBL" id="PJJ40869.1"/>
    </source>
</evidence>
<dbReference type="Proteomes" id="UP000231134">
    <property type="component" value="Unassembled WGS sequence"/>
</dbReference>
<dbReference type="EMBL" id="PGEX01000001">
    <property type="protein sequence ID" value="PJJ40869.1"/>
    <property type="molecule type" value="Genomic_DNA"/>
</dbReference>
<dbReference type="AlphaFoldDB" id="A0A2M9A596"/>
<organism evidence="1 2">
    <name type="scientific">Hallerella succinigenes</name>
    <dbReference type="NCBI Taxonomy" id="1896222"/>
    <lineage>
        <taxon>Bacteria</taxon>
        <taxon>Pseudomonadati</taxon>
        <taxon>Fibrobacterota</taxon>
        <taxon>Fibrobacteria</taxon>
        <taxon>Fibrobacterales</taxon>
        <taxon>Fibrobacteraceae</taxon>
        <taxon>Hallerella</taxon>
    </lineage>
</organism>
<dbReference type="RefSeq" id="WP_157797859.1">
    <property type="nucleotide sequence ID" value="NZ_PGEX01000001.1"/>
</dbReference>
<accession>A0A2M9A596</accession>
<reference evidence="1 2" key="1">
    <citation type="submission" date="2017-11" db="EMBL/GenBank/DDBJ databases">
        <title>Animal gut microbial communities from fecal samples from Wisconsin, USA.</title>
        <authorList>
            <person name="Neumann A."/>
        </authorList>
    </citation>
    <scope>NUCLEOTIDE SEQUENCE [LARGE SCALE GENOMIC DNA]</scope>
    <source>
        <strain evidence="1 2">UWS3</strain>
    </source>
</reference>
<proteinExistence type="predicted"/>
<protein>
    <submittedName>
        <fullName evidence="1">Uncharacterized protein</fullName>
    </submittedName>
</protein>
<evidence type="ECO:0000313" key="2">
    <source>
        <dbReference type="Proteomes" id="UP000231134"/>
    </source>
</evidence>
<gene>
    <name evidence="1" type="ORF">BGX16_0820</name>
</gene>
<name>A0A2M9A596_9BACT</name>
<keyword evidence="2" id="KW-1185">Reference proteome</keyword>
<sequence>MENLGNKKLWHEPKIAVFLSRKAKREFVQKVLEWVKESPSEVCFTGPFHSQAEKCFLHYVLQNGGKAIWLLGKSLPEYLSREEDRAIDEGRLLIASFFHRDHFNAATNRFVNDIAAMHSKAILFGQISYDSFLYPFYQRLLEKRKDDVKLIS</sequence>
<dbReference type="OrthoDB" id="9813815at2"/>